<comment type="caution">
    <text evidence="2">The sequence shown here is derived from an EMBL/GenBank/DDBJ whole genome shotgun (WGS) entry which is preliminary data.</text>
</comment>
<evidence type="ECO:0000313" key="2">
    <source>
        <dbReference type="EMBL" id="CAK8999640.1"/>
    </source>
</evidence>
<accession>A0ABP0IAN3</accession>
<gene>
    <name evidence="2" type="ORF">CCMP2556_LOCUS5731</name>
</gene>
<dbReference type="Pfam" id="PF20716">
    <property type="entry name" value="ATPTG10"/>
    <property type="match status" value="1"/>
</dbReference>
<dbReference type="InterPro" id="IPR049262">
    <property type="entry name" value="ATPTG10-like_dom"/>
</dbReference>
<name>A0ABP0IAN3_9DINO</name>
<evidence type="ECO:0000313" key="3">
    <source>
        <dbReference type="Proteomes" id="UP001642484"/>
    </source>
</evidence>
<sequence length="92" mass="10114">MLGQDPKAVQGLVSDLKMLAAYETAAEWSETKAMDGAFAALSWDDSAVKAAMPEYLKSTGEERMKVDYAFNALVPRSSPDADPRQARFGFHR</sequence>
<dbReference type="EMBL" id="CAXAMN010002447">
    <property type="protein sequence ID" value="CAK8999640.1"/>
    <property type="molecule type" value="Genomic_DNA"/>
</dbReference>
<dbReference type="Proteomes" id="UP001642484">
    <property type="component" value="Unassembled WGS sequence"/>
</dbReference>
<organism evidence="2 3">
    <name type="scientific">Durusdinium trenchii</name>
    <dbReference type="NCBI Taxonomy" id="1381693"/>
    <lineage>
        <taxon>Eukaryota</taxon>
        <taxon>Sar</taxon>
        <taxon>Alveolata</taxon>
        <taxon>Dinophyceae</taxon>
        <taxon>Suessiales</taxon>
        <taxon>Symbiodiniaceae</taxon>
        <taxon>Durusdinium</taxon>
    </lineage>
</organism>
<feature type="domain" description="ATPTG10-like" evidence="1">
    <location>
        <begin position="9"/>
        <end position="86"/>
    </location>
</feature>
<protein>
    <recommendedName>
        <fullName evidence="1">ATPTG10-like domain-containing protein</fullName>
    </recommendedName>
</protein>
<proteinExistence type="predicted"/>
<reference evidence="2 3" key="1">
    <citation type="submission" date="2024-02" db="EMBL/GenBank/DDBJ databases">
        <authorList>
            <person name="Chen Y."/>
            <person name="Shah S."/>
            <person name="Dougan E. K."/>
            <person name="Thang M."/>
            <person name="Chan C."/>
        </authorList>
    </citation>
    <scope>NUCLEOTIDE SEQUENCE [LARGE SCALE GENOMIC DNA]</scope>
</reference>
<keyword evidence="3" id="KW-1185">Reference proteome</keyword>
<evidence type="ECO:0000259" key="1">
    <source>
        <dbReference type="Pfam" id="PF20716"/>
    </source>
</evidence>